<comment type="subcellular location">
    <subcellularLocation>
        <location evidence="2">Cell membrane</location>
        <topology evidence="2">Lipid-anchor</topology>
    </subcellularLocation>
</comment>
<evidence type="ECO:0000313" key="5">
    <source>
        <dbReference type="EMBL" id="BAF89991.1"/>
    </source>
</evidence>
<evidence type="ECO:0000256" key="1">
    <source>
        <dbReference type="ARBA" id="ARBA00007613"/>
    </source>
</evidence>
<reference evidence="5 6" key="3">
    <citation type="journal article" date="2008" name="BMC Genomics">
        <title>The genome of the versatile nitrogen fixer Azorhizobium caulinodans ORS571.</title>
        <authorList>
            <person name="Lee KB."/>
            <person name="Backer P.D."/>
            <person name="Aono T."/>
            <person name="Liu CT."/>
            <person name="Suzuki S."/>
            <person name="Suzuki T."/>
            <person name="Kaneko T."/>
            <person name="Yamada M."/>
            <person name="Tabata S."/>
            <person name="Kupfer D.M."/>
            <person name="Najar F.Z."/>
            <person name="Wiley G.B."/>
            <person name="Roe B."/>
            <person name="Binnewies T.T."/>
            <person name="Ussery D.W."/>
            <person name="D'Haeze W."/>
            <person name="Herder J.D."/>
            <person name="Gevers D."/>
            <person name="Vereecke D."/>
            <person name="Holsters M."/>
            <person name="Oyaizu H."/>
        </authorList>
    </citation>
    <scope>NUCLEOTIDE SEQUENCE [LARGE SCALE GENOMIC DNA]</scope>
    <source>
        <strain evidence="6">ATCC 43989 / DSM 5975 / JCM 20966 / LMG 6465 / NBRC 14845 / NCIMB 13405 / ORS 571</strain>
    </source>
</reference>
<evidence type="ECO:0000256" key="2">
    <source>
        <dbReference type="RuleBase" id="RU362097"/>
    </source>
</evidence>
<comment type="similarity">
    <text evidence="1 2">Belongs to the outer membrane factor (OMF) (TC 1.B.17) family.</text>
</comment>
<dbReference type="HOGENOM" id="CLU_012817_13_0_5"/>
<dbReference type="NCBIfam" id="TIGR01845">
    <property type="entry name" value="outer_NodT"/>
    <property type="match status" value="1"/>
</dbReference>
<reference evidence="5 6" key="5">
    <citation type="journal article" date="2010" name="Appl. Environ. Microbiol.">
        <title>phrR-like gene praR of Azorhizobium caulinodans ORS571 is essential for symbiosis with Sesbania rostrata and is involved in expression of reb genes.</title>
        <authorList>
            <person name="Akiba N."/>
            <person name="Aono T."/>
            <person name="Toyazaki H."/>
            <person name="Sato S."/>
            <person name="Oyaizu H."/>
        </authorList>
    </citation>
    <scope>NUCLEOTIDE SEQUENCE [LARGE SCALE GENOMIC DNA]</scope>
    <source>
        <strain evidence="6">ATCC 43989 / DSM 5975 / JCM 20966 / LMG 6465 / NBRC 14845 / NCIMB 13405 / ORS 571</strain>
    </source>
</reference>
<name>A8IL62_AZOC5</name>
<gene>
    <name evidence="5" type="ordered locus">AZC_3993</name>
</gene>
<dbReference type="AlphaFoldDB" id="A8IL62"/>
<keyword evidence="2" id="KW-0472">Membrane</keyword>
<evidence type="ECO:0000313" key="6">
    <source>
        <dbReference type="Proteomes" id="UP000000270"/>
    </source>
</evidence>
<dbReference type="PANTHER" id="PTHR30203:SF25">
    <property type="entry name" value="OUTER MEMBRANE PROTEIN-RELATED"/>
    <property type="match status" value="1"/>
</dbReference>
<sequence length="494" mass="51941">MICRGRFGRVSAREEKRMRSVVGREPMEGALGPWGMRKARRGVSCAFGLALFTAGCAALPETTAEAPALPSAYAAADVPLARRDTGHWWRTFRDPALSRLVDQAMDQNLSVAQARARLTAARAQAAAANTLFLPTAGAGGTAIATTNPSETDDPLRRPLMAGFDMSWDVGLFGLAENANRSATASAAIVAADLESVQISVTAEVARAYIMLRAVQQQHVIARAALEARRKRSDLVQTRIRTGLAALGEEAEAALALAEAKAELADLDARAASLRLQIATLLGSATPDPALETAGPQPMPAEGLPASHPADLLRARPDVRAAEQRVLRASAEAGIALSDLYPKLRLVGTIGAGAPFTNSAFGVAGGPVLQIPLLDYGRREANLTARKAQVEEAEAAYRQTVLDAYKEASDALAALSASRKAVTGQKAAVAAAAQTERSARVLSSEGLADRARLWEAETALLDRRRRLVQAQEVEAVALVALYKALGGAAPVAGRE</sequence>
<dbReference type="PANTHER" id="PTHR30203">
    <property type="entry name" value="OUTER MEMBRANE CATION EFFLUX PROTEIN"/>
    <property type="match status" value="1"/>
</dbReference>
<dbReference type="Pfam" id="PF02321">
    <property type="entry name" value="OEP"/>
    <property type="match status" value="2"/>
</dbReference>
<keyword evidence="2" id="KW-0449">Lipoprotein</keyword>
<dbReference type="eggNOG" id="COG1538">
    <property type="taxonomic scope" value="Bacteria"/>
</dbReference>
<keyword evidence="2" id="KW-0812">Transmembrane</keyword>
<reference evidence="5 6" key="4">
    <citation type="journal article" date="2009" name="Appl. Environ. Microbiol.">
        <title>Comparative genome-wide transcriptional profiling of Azorhizobium caulinodans ORS571 grown under free-living and symbiotic conditions.</title>
        <authorList>
            <person name="Tsukada S."/>
            <person name="Aono T."/>
            <person name="Akiba N."/>
            <person name="Lee KB."/>
            <person name="Liu CT."/>
            <person name="Toyazaki H."/>
            <person name="Oyaizu H."/>
        </authorList>
    </citation>
    <scope>NUCLEOTIDE SEQUENCE [LARGE SCALE GENOMIC DNA]</scope>
    <source>
        <strain evidence="6">ATCC 43989 / DSM 5975 / JCM 20966 / LMG 6465 / NBRC 14845 / NCIMB 13405 / ORS 571</strain>
    </source>
</reference>
<evidence type="ECO:0000256" key="3">
    <source>
        <dbReference type="SAM" id="Coils"/>
    </source>
</evidence>
<proteinExistence type="inferred from homology"/>
<keyword evidence="2" id="KW-0564">Palmitate</keyword>
<dbReference type="EMBL" id="AP009384">
    <property type="protein sequence ID" value="BAF89991.1"/>
    <property type="molecule type" value="Genomic_DNA"/>
</dbReference>
<dbReference type="KEGG" id="azc:AZC_3993"/>
<reference evidence="6" key="2">
    <citation type="submission" date="2007-04" db="EMBL/GenBank/DDBJ databases">
        <title>Complete genome sequence of the nitrogen-fixing bacterium Azorhizobium caulinodans ORS571.</title>
        <authorList>
            <person name="Lee K.B."/>
            <person name="Backer P.D."/>
            <person name="Aono T."/>
            <person name="Liu C.T."/>
            <person name="Suzuki S."/>
            <person name="Suzuki T."/>
            <person name="Kaneko T."/>
            <person name="Yamada M."/>
            <person name="Tabata S."/>
            <person name="Kupfer D.M."/>
            <person name="Najar F.Z."/>
            <person name="Wiley G.B."/>
            <person name="Roe B."/>
            <person name="Binnewies T."/>
            <person name="Ussery D."/>
            <person name="Vereecke D."/>
            <person name="Gevers D."/>
            <person name="Holsters M."/>
            <person name="Oyaizu H."/>
        </authorList>
    </citation>
    <scope>NUCLEOTIDE SEQUENCE [LARGE SCALE GENOMIC DNA]</scope>
    <source>
        <strain evidence="6">ATCC 43989 / DSM 5975 / JCM 20966 / LMG 6465 / NBRC 14845 / NCIMB 13405 / ORS 571</strain>
    </source>
</reference>
<dbReference type="Gene3D" id="1.20.1600.10">
    <property type="entry name" value="Outer membrane efflux proteins (OEP)"/>
    <property type="match status" value="1"/>
</dbReference>
<feature type="coiled-coil region" evidence="3">
    <location>
        <begin position="249"/>
        <end position="276"/>
    </location>
</feature>
<accession>A8IL62</accession>
<keyword evidence="2" id="KW-1134">Transmembrane beta strand</keyword>
<reference evidence="5 6" key="6">
    <citation type="journal article" date="2011" name="Appl. Environ. Microbiol.">
        <title>Involvement of the azorhizobial chromosome partition gene (parA) in the onset of bacteroid differentiation during Sesbania rostrata stem nodule development.</title>
        <authorList>
            <person name="Liu CT."/>
            <person name="Lee KB."/>
            <person name="Wang YS."/>
            <person name="Peng MH."/>
            <person name="Lee KT."/>
            <person name="Suzuki S."/>
            <person name="Suzuki T."/>
            <person name="Oyaizu H."/>
        </authorList>
    </citation>
    <scope>NUCLEOTIDE SEQUENCE [LARGE SCALE GENOMIC DNA]</scope>
    <source>
        <strain evidence="6">ATCC 43989 / DSM 5975 / JCM 20966 / LMG 6465 / NBRC 14845 / NCIMB 13405 / ORS 571</strain>
    </source>
</reference>
<dbReference type="Gene3D" id="2.20.200.10">
    <property type="entry name" value="Outer membrane efflux proteins (OEP)"/>
    <property type="match status" value="1"/>
</dbReference>
<reference evidence="5 6" key="1">
    <citation type="journal article" date="2007" name="Appl. Environ. Microbiol.">
        <title>Rhizobial factors required for stem nodule maturation and maintenance in Sesbania rostrata-Azorhizobium caulinodans ORS571 symbiosis.</title>
        <authorList>
            <person name="Suzuki S."/>
            <person name="Aono T."/>
            <person name="Lee KB."/>
            <person name="Suzuki T."/>
            <person name="Liu CT."/>
            <person name="Miwa H."/>
            <person name="Wakao S."/>
            <person name="Iki T."/>
            <person name="Oyaizu H."/>
        </authorList>
    </citation>
    <scope>NUCLEOTIDE SEQUENCE [LARGE SCALE GENOMIC DNA]</scope>
    <source>
        <strain evidence="6">ATCC 43989 / DSM 5975 / JCM 20966 / LMG 6465 / NBRC 14845 / NCIMB 13405 / ORS 571</strain>
    </source>
</reference>
<dbReference type="SUPFAM" id="SSF56954">
    <property type="entry name" value="Outer membrane efflux proteins (OEP)"/>
    <property type="match status" value="1"/>
</dbReference>
<dbReference type="InterPro" id="IPR003423">
    <property type="entry name" value="OMP_efflux"/>
</dbReference>
<keyword evidence="6" id="KW-1185">Reference proteome</keyword>
<evidence type="ECO:0000256" key="4">
    <source>
        <dbReference type="SAM" id="MobiDB-lite"/>
    </source>
</evidence>
<dbReference type="InterPro" id="IPR010131">
    <property type="entry name" value="MdtP/NodT-like"/>
</dbReference>
<dbReference type="Proteomes" id="UP000000270">
    <property type="component" value="Chromosome"/>
</dbReference>
<keyword evidence="3" id="KW-0175">Coiled coil</keyword>
<protein>
    <submittedName>
        <fullName evidence="5">Outer membrane efflux family protein</fullName>
    </submittedName>
</protein>
<dbReference type="STRING" id="438753.AZC_3993"/>
<dbReference type="GO" id="GO:0005886">
    <property type="term" value="C:plasma membrane"/>
    <property type="evidence" value="ECO:0007669"/>
    <property type="project" value="UniProtKB-SubCell"/>
</dbReference>
<dbReference type="GO" id="GO:0015562">
    <property type="term" value="F:efflux transmembrane transporter activity"/>
    <property type="evidence" value="ECO:0007669"/>
    <property type="project" value="InterPro"/>
</dbReference>
<feature type="region of interest" description="Disordered" evidence="4">
    <location>
        <begin position="286"/>
        <end position="306"/>
    </location>
</feature>
<organism evidence="5 6">
    <name type="scientific">Azorhizobium caulinodans (strain ATCC 43989 / DSM 5975 / JCM 20966 / LMG 6465 / NBRC 14845 / NCIMB 13405 / ORS 571)</name>
    <dbReference type="NCBI Taxonomy" id="438753"/>
    <lineage>
        <taxon>Bacteria</taxon>
        <taxon>Pseudomonadati</taxon>
        <taxon>Pseudomonadota</taxon>
        <taxon>Alphaproteobacteria</taxon>
        <taxon>Hyphomicrobiales</taxon>
        <taxon>Xanthobacteraceae</taxon>
        <taxon>Azorhizobium</taxon>
    </lineage>
</organism>